<dbReference type="Proteomes" id="UP001432027">
    <property type="component" value="Unassembled WGS sequence"/>
</dbReference>
<keyword evidence="3" id="KW-1185">Reference proteome</keyword>
<keyword evidence="1" id="KW-0812">Transmembrane</keyword>
<feature type="transmembrane region" description="Helical" evidence="1">
    <location>
        <begin position="23"/>
        <end position="43"/>
    </location>
</feature>
<sequence>VFFRFHALLPSGFCYHFGMRCRIVFYVFTYCSMIIIPVSFAFLNTPKDLQLHLLQELELDWDLKNRNFGVIYGVKQLDIVKITVISFIVNLAIFGIFLMLLLVITLRLASQSRLRTTELQYQKVTRARLKNSLVLGTQIVATTTFGLIPLLILVASIGLG</sequence>
<feature type="non-terminal residue" evidence="2">
    <location>
        <position position="160"/>
    </location>
</feature>
<proteinExistence type="predicted"/>
<protein>
    <recommendedName>
        <fullName evidence="4">G protein-coupled receptor</fullName>
    </recommendedName>
</protein>
<organism evidence="2 3">
    <name type="scientific">Pristionchus entomophagus</name>
    <dbReference type="NCBI Taxonomy" id="358040"/>
    <lineage>
        <taxon>Eukaryota</taxon>
        <taxon>Metazoa</taxon>
        <taxon>Ecdysozoa</taxon>
        <taxon>Nematoda</taxon>
        <taxon>Chromadorea</taxon>
        <taxon>Rhabditida</taxon>
        <taxon>Rhabditina</taxon>
        <taxon>Diplogasteromorpha</taxon>
        <taxon>Diplogasteroidea</taxon>
        <taxon>Neodiplogasteridae</taxon>
        <taxon>Pristionchus</taxon>
    </lineage>
</organism>
<reference evidence="2" key="1">
    <citation type="submission" date="2023-10" db="EMBL/GenBank/DDBJ databases">
        <title>Genome assembly of Pristionchus species.</title>
        <authorList>
            <person name="Yoshida K."/>
            <person name="Sommer R.J."/>
        </authorList>
    </citation>
    <scope>NUCLEOTIDE SEQUENCE</scope>
    <source>
        <strain evidence="2">RS0144</strain>
    </source>
</reference>
<name>A0AAV5TL44_9BILA</name>
<evidence type="ECO:0000313" key="3">
    <source>
        <dbReference type="Proteomes" id="UP001432027"/>
    </source>
</evidence>
<evidence type="ECO:0000313" key="2">
    <source>
        <dbReference type="EMBL" id="GMS94794.1"/>
    </source>
</evidence>
<feature type="transmembrane region" description="Helical" evidence="1">
    <location>
        <begin position="82"/>
        <end position="106"/>
    </location>
</feature>
<keyword evidence="1" id="KW-0472">Membrane</keyword>
<accession>A0AAV5TL44</accession>
<feature type="non-terminal residue" evidence="2">
    <location>
        <position position="1"/>
    </location>
</feature>
<dbReference type="EMBL" id="BTSX01000004">
    <property type="protein sequence ID" value="GMS94794.1"/>
    <property type="molecule type" value="Genomic_DNA"/>
</dbReference>
<evidence type="ECO:0008006" key="4">
    <source>
        <dbReference type="Google" id="ProtNLM"/>
    </source>
</evidence>
<keyword evidence="1" id="KW-1133">Transmembrane helix</keyword>
<comment type="caution">
    <text evidence="2">The sequence shown here is derived from an EMBL/GenBank/DDBJ whole genome shotgun (WGS) entry which is preliminary data.</text>
</comment>
<feature type="transmembrane region" description="Helical" evidence="1">
    <location>
        <begin position="133"/>
        <end position="159"/>
    </location>
</feature>
<gene>
    <name evidence="2" type="ORF">PENTCL1PPCAC_16969</name>
</gene>
<dbReference type="AlphaFoldDB" id="A0AAV5TL44"/>
<evidence type="ECO:0000256" key="1">
    <source>
        <dbReference type="SAM" id="Phobius"/>
    </source>
</evidence>